<dbReference type="CDD" id="cd00158">
    <property type="entry name" value="RHOD"/>
    <property type="match status" value="1"/>
</dbReference>
<organism evidence="2 3">
    <name type="scientific">Candidatus Methylobacter favarea</name>
    <dbReference type="NCBI Taxonomy" id="2707345"/>
    <lineage>
        <taxon>Bacteria</taxon>
        <taxon>Pseudomonadati</taxon>
        <taxon>Pseudomonadota</taxon>
        <taxon>Gammaproteobacteria</taxon>
        <taxon>Methylococcales</taxon>
        <taxon>Methylococcaceae</taxon>
        <taxon>Methylobacter</taxon>
    </lineage>
</organism>
<protein>
    <recommendedName>
        <fullName evidence="1">Rhodanese domain-containing protein</fullName>
    </recommendedName>
</protein>
<name>A0A8S0Y601_9GAMM</name>
<dbReference type="Proteomes" id="UP000494216">
    <property type="component" value="Unassembled WGS sequence"/>
</dbReference>
<evidence type="ECO:0000313" key="2">
    <source>
        <dbReference type="EMBL" id="CAA9890170.1"/>
    </source>
</evidence>
<evidence type="ECO:0000259" key="1">
    <source>
        <dbReference type="PROSITE" id="PS50206"/>
    </source>
</evidence>
<keyword evidence="3" id="KW-1185">Reference proteome</keyword>
<gene>
    <name evidence="2" type="ORF">METHB2_20001</name>
</gene>
<dbReference type="AlphaFoldDB" id="A0A8S0Y601"/>
<dbReference type="EMBL" id="CADCXN010000047">
    <property type="protein sequence ID" value="CAA9890170.1"/>
    <property type="molecule type" value="Genomic_DNA"/>
</dbReference>
<sequence length="57" mass="6079">MGGIPELADKSKTVLAYCRTGGRSALAAQTLQQLGYNNVLSMAGGFEAWQQAFNQKS</sequence>
<comment type="caution">
    <text evidence="2">The sequence shown here is derived from an EMBL/GenBank/DDBJ whole genome shotgun (WGS) entry which is preliminary data.</text>
</comment>
<dbReference type="PROSITE" id="PS50206">
    <property type="entry name" value="RHODANESE_3"/>
    <property type="match status" value="1"/>
</dbReference>
<feature type="domain" description="Rhodanese" evidence="1">
    <location>
        <begin position="9"/>
        <end position="54"/>
    </location>
</feature>
<accession>A0A8S0Y601</accession>
<proteinExistence type="predicted"/>
<dbReference type="InterPro" id="IPR001763">
    <property type="entry name" value="Rhodanese-like_dom"/>
</dbReference>
<reference evidence="2 3" key="1">
    <citation type="submission" date="2020-02" db="EMBL/GenBank/DDBJ databases">
        <authorList>
            <person name="Hogendoorn C."/>
        </authorList>
    </citation>
    <scope>NUCLEOTIDE SEQUENCE [LARGE SCALE GENOMIC DNA]</scope>
    <source>
        <strain evidence="2">METHB21</strain>
    </source>
</reference>
<dbReference type="Pfam" id="PF00581">
    <property type="entry name" value="Rhodanese"/>
    <property type="match status" value="1"/>
</dbReference>
<dbReference type="SUPFAM" id="SSF52821">
    <property type="entry name" value="Rhodanese/Cell cycle control phosphatase"/>
    <property type="match status" value="1"/>
</dbReference>
<dbReference type="InterPro" id="IPR036873">
    <property type="entry name" value="Rhodanese-like_dom_sf"/>
</dbReference>
<dbReference type="Gene3D" id="3.40.250.10">
    <property type="entry name" value="Rhodanese-like domain"/>
    <property type="match status" value="1"/>
</dbReference>
<evidence type="ECO:0000313" key="3">
    <source>
        <dbReference type="Proteomes" id="UP000494216"/>
    </source>
</evidence>